<dbReference type="PROSITE" id="PS51186">
    <property type="entry name" value="GNAT"/>
    <property type="match status" value="1"/>
</dbReference>
<accession>A0ABP7JMQ5</accession>
<feature type="domain" description="N-acetyltransferase" evidence="1">
    <location>
        <begin position="77"/>
        <end position="215"/>
    </location>
</feature>
<dbReference type="Gene3D" id="3.40.630.30">
    <property type="match status" value="1"/>
</dbReference>
<dbReference type="Pfam" id="PF13302">
    <property type="entry name" value="Acetyltransf_3"/>
    <property type="match status" value="1"/>
</dbReference>
<evidence type="ECO:0000313" key="3">
    <source>
        <dbReference type="Proteomes" id="UP001501563"/>
    </source>
</evidence>
<organism evidence="2 3">
    <name type="scientific">Streptomyces lannensis</name>
    <dbReference type="NCBI Taxonomy" id="766498"/>
    <lineage>
        <taxon>Bacteria</taxon>
        <taxon>Bacillati</taxon>
        <taxon>Actinomycetota</taxon>
        <taxon>Actinomycetes</taxon>
        <taxon>Kitasatosporales</taxon>
        <taxon>Streptomycetaceae</taxon>
        <taxon>Streptomyces</taxon>
    </lineage>
</organism>
<evidence type="ECO:0000313" key="2">
    <source>
        <dbReference type="EMBL" id="GAA3848999.1"/>
    </source>
</evidence>
<dbReference type="InterPro" id="IPR000182">
    <property type="entry name" value="GNAT_dom"/>
</dbReference>
<comment type="caution">
    <text evidence="2">The sequence shown here is derived from an EMBL/GenBank/DDBJ whole genome shotgun (WGS) entry which is preliminary data.</text>
</comment>
<reference evidence="3" key="1">
    <citation type="journal article" date="2019" name="Int. J. Syst. Evol. Microbiol.">
        <title>The Global Catalogue of Microorganisms (GCM) 10K type strain sequencing project: providing services to taxonomists for standard genome sequencing and annotation.</title>
        <authorList>
            <consortium name="The Broad Institute Genomics Platform"/>
            <consortium name="The Broad Institute Genome Sequencing Center for Infectious Disease"/>
            <person name="Wu L."/>
            <person name="Ma J."/>
        </authorList>
    </citation>
    <scope>NUCLEOTIDE SEQUENCE [LARGE SCALE GENOMIC DNA]</scope>
    <source>
        <strain evidence="3">JCM 16578</strain>
    </source>
</reference>
<dbReference type="EMBL" id="BAAAZA010000002">
    <property type="protein sequence ID" value="GAA3848999.1"/>
    <property type="molecule type" value="Genomic_DNA"/>
</dbReference>
<protein>
    <recommendedName>
        <fullName evidence="1">N-acetyltransferase domain-containing protein</fullName>
    </recommendedName>
</protein>
<proteinExistence type="predicted"/>
<sequence length="232" mass="25230">MVWSRLRRGRDAPGLPLPGVCGHRRHTLRTGRLLLYSLETRLDLAAALAAGSDPEAQWWLGWDKHIMTDPKVREVYVQLRPGDTDSLRRYPAVQRLLRHPVEPLSGEAVALIGVRVDDGRYAGFAELEPDTGLIGGWLAPHARGLGLGVELFGAAASLGHTHLGLRTVRAGHEPANTASARALAGAGFVADDGPPRHTLRNGREVDACWLRHTAPGTISRCRAAGRQDRRNP</sequence>
<dbReference type="Proteomes" id="UP001501563">
    <property type="component" value="Unassembled WGS sequence"/>
</dbReference>
<gene>
    <name evidence="2" type="ORF">GCM10022207_08480</name>
</gene>
<dbReference type="RefSeq" id="WP_331266538.1">
    <property type="nucleotide sequence ID" value="NZ_BAAAZA010000002.1"/>
</dbReference>
<name>A0ABP7JMQ5_9ACTN</name>
<evidence type="ECO:0000259" key="1">
    <source>
        <dbReference type="PROSITE" id="PS51186"/>
    </source>
</evidence>
<dbReference type="InterPro" id="IPR016181">
    <property type="entry name" value="Acyl_CoA_acyltransferase"/>
</dbReference>
<keyword evidence="3" id="KW-1185">Reference proteome</keyword>
<dbReference type="SUPFAM" id="SSF55729">
    <property type="entry name" value="Acyl-CoA N-acyltransferases (Nat)"/>
    <property type="match status" value="1"/>
</dbReference>